<proteinExistence type="predicted"/>
<sequence length="55" mass="6176">MPKIVAVLELDTEDLDESEEFMHALLHAGHLEGVVTKDIDFYLIEHSESAGETLH</sequence>
<keyword evidence="2" id="KW-1185">Reference proteome</keyword>
<organism evidence="1 2">
    <name type="scientific">Enterobacter phage SDFMU_EhYP</name>
    <dbReference type="NCBI Taxonomy" id="3076128"/>
    <lineage>
        <taxon>Viruses</taxon>
        <taxon>Duplodnaviria</taxon>
        <taxon>Heunggongvirae</taxon>
        <taxon>Uroviricota</taxon>
        <taxon>Caudoviricetes</taxon>
        <taxon>Autographivirales</taxon>
        <taxon>Autoscriptoviridae</taxon>
        <taxon>Slopekvirinae</taxon>
        <taxon>Koutsourovirus</taxon>
        <taxon>Koutsourovirus EhYP</taxon>
    </lineage>
</organism>
<accession>A0AA96KRT1</accession>
<reference evidence="1 2" key="1">
    <citation type="submission" date="2023-04" db="EMBL/GenBank/DDBJ databases">
        <authorList>
            <person name="Zhang K."/>
        </authorList>
    </citation>
    <scope>NUCLEOTIDE SEQUENCE [LARGE SCALE GENOMIC DNA]</scope>
</reference>
<evidence type="ECO:0000313" key="1">
    <source>
        <dbReference type="EMBL" id="WNO29964.1"/>
    </source>
</evidence>
<dbReference type="EMBL" id="OQ884031">
    <property type="protein sequence ID" value="WNO29964.1"/>
    <property type="molecule type" value="Genomic_DNA"/>
</dbReference>
<name>A0AA96KRT1_9CAUD</name>
<dbReference type="Proteomes" id="UP001305490">
    <property type="component" value="Segment"/>
</dbReference>
<evidence type="ECO:0000313" key="2">
    <source>
        <dbReference type="Proteomes" id="UP001305490"/>
    </source>
</evidence>
<protein>
    <submittedName>
        <fullName evidence="1">Uncharacterized protein</fullName>
    </submittedName>
</protein>